<dbReference type="AlphaFoldDB" id="A0A494TLL0"/>
<reference evidence="2 3" key="1">
    <citation type="submission" date="2018-09" db="EMBL/GenBank/DDBJ databases">
        <title>Sphingomonas peninsula sp. nov., isolated from fildes peninsula, Antarctic soil.</title>
        <authorList>
            <person name="Yingchao G."/>
        </authorList>
    </citation>
    <scope>NUCLEOTIDE SEQUENCE [LARGE SCALE GENOMIC DNA]</scope>
    <source>
        <strain evidence="2 3">YZ-8</strain>
    </source>
</reference>
<gene>
    <name evidence="2" type="ORF">D3Y57_08505</name>
</gene>
<evidence type="ECO:0000313" key="3">
    <source>
        <dbReference type="Proteomes" id="UP000276254"/>
    </source>
</evidence>
<sequence length="98" mass="10433">MTKIYRTLAGLAFVSAAAPALASPTQTLTRDGVTYVYSVEETAKGTVIKGREQGGRPFLLRVASGRVRGYSNDHTVSFPLSSVVRADSPATLTEISSR</sequence>
<accession>A0A494TLL0</accession>
<evidence type="ECO:0000313" key="2">
    <source>
        <dbReference type="EMBL" id="AYJ86005.1"/>
    </source>
</evidence>
<feature type="chain" id="PRO_5019730302" evidence="1">
    <location>
        <begin position="23"/>
        <end position="98"/>
    </location>
</feature>
<dbReference type="Proteomes" id="UP000276254">
    <property type="component" value="Chromosome"/>
</dbReference>
<proteinExistence type="predicted"/>
<keyword evidence="1" id="KW-0732">Signal</keyword>
<keyword evidence="3" id="KW-1185">Reference proteome</keyword>
<name>A0A494TLL0_SPHPE</name>
<dbReference type="EMBL" id="CP032829">
    <property type="protein sequence ID" value="AYJ86005.1"/>
    <property type="molecule type" value="Genomic_DNA"/>
</dbReference>
<dbReference type="OrthoDB" id="7572491at2"/>
<dbReference type="KEGG" id="spha:D3Y57_08505"/>
<evidence type="ECO:0000256" key="1">
    <source>
        <dbReference type="SAM" id="SignalP"/>
    </source>
</evidence>
<feature type="signal peptide" evidence="1">
    <location>
        <begin position="1"/>
        <end position="22"/>
    </location>
</feature>
<dbReference type="RefSeq" id="WP_121152629.1">
    <property type="nucleotide sequence ID" value="NZ_CP032829.1"/>
</dbReference>
<organism evidence="2 3">
    <name type="scientific">Sphingomonas paeninsulae</name>
    <dbReference type="NCBI Taxonomy" id="2319844"/>
    <lineage>
        <taxon>Bacteria</taxon>
        <taxon>Pseudomonadati</taxon>
        <taxon>Pseudomonadota</taxon>
        <taxon>Alphaproteobacteria</taxon>
        <taxon>Sphingomonadales</taxon>
        <taxon>Sphingomonadaceae</taxon>
        <taxon>Sphingomonas</taxon>
    </lineage>
</organism>
<protein>
    <submittedName>
        <fullName evidence="2">Uncharacterized protein</fullName>
    </submittedName>
</protein>